<keyword evidence="3" id="KW-0479">Metal-binding</keyword>
<dbReference type="GeneID" id="7835199"/>
<evidence type="ECO:0000256" key="2">
    <source>
        <dbReference type="ARBA" id="ARBA00005975"/>
    </source>
</evidence>
<dbReference type="RefSeq" id="XP_001009764.3">
    <property type="nucleotide sequence ID" value="XM_001009764.3"/>
</dbReference>
<evidence type="ECO:0000256" key="3">
    <source>
        <dbReference type="ARBA" id="ARBA00022723"/>
    </source>
</evidence>
<gene>
    <name evidence="7" type="ORF">TTHERM_00158360</name>
</gene>
<dbReference type="InterPro" id="IPR037519">
    <property type="entry name" value="LITAF_fam"/>
</dbReference>
<name>Q22W98_TETTS</name>
<evidence type="ECO:0000256" key="4">
    <source>
        <dbReference type="ARBA" id="ARBA00022833"/>
    </source>
</evidence>
<evidence type="ECO:0000313" key="8">
    <source>
        <dbReference type="Proteomes" id="UP000009168"/>
    </source>
</evidence>
<dbReference type="Pfam" id="PF10601">
    <property type="entry name" value="zf-LITAF-like"/>
    <property type="match status" value="1"/>
</dbReference>
<dbReference type="GO" id="GO:0016020">
    <property type="term" value="C:membrane"/>
    <property type="evidence" value="ECO:0007669"/>
    <property type="project" value="UniProtKB-SubCell"/>
</dbReference>
<feature type="domain" description="LITAF" evidence="6">
    <location>
        <begin position="82"/>
        <end position="169"/>
    </location>
</feature>
<dbReference type="PANTHER" id="PTHR23292">
    <property type="entry name" value="LIPOPOLYSACCHARIDE-INDUCED TUMOR NECROSIS FACTOR-ALPHA FACTOR"/>
    <property type="match status" value="1"/>
</dbReference>
<organism evidence="7 8">
    <name type="scientific">Tetrahymena thermophila (strain SB210)</name>
    <dbReference type="NCBI Taxonomy" id="312017"/>
    <lineage>
        <taxon>Eukaryota</taxon>
        <taxon>Sar</taxon>
        <taxon>Alveolata</taxon>
        <taxon>Ciliophora</taxon>
        <taxon>Intramacronucleata</taxon>
        <taxon>Oligohymenophorea</taxon>
        <taxon>Hymenostomatida</taxon>
        <taxon>Tetrahymenina</taxon>
        <taxon>Tetrahymenidae</taxon>
        <taxon>Tetrahymena</taxon>
    </lineage>
</organism>
<comment type="similarity">
    <text evidence="2">Belongs to the CDIP1/LITAF family.</text>
</comment>
<evidence type="ECO:0000256" key="5">
    <source>
        <dbReference type="ARBA" id="ARBA00023136"/>
    </source>
</evidence>
<comment type="subcellular location">
    <subcellularLocation>
        <location evidence="1">Membrane</location>
        <topology evidence="1">Peripheral membrane protein</topology>
    </subcellularLocation>
</comment>
<evidence type="ECO:0000313" key="7">
    <source>
        <dbReference type="EMBL" id="EAR89519.3"/>
    </source>
</evidence>
<dbReference type="STRING" id="312017.Q22W98"/>
<dbReference type="InParanoid" id="Q22W98"/>
<dbReference type="HOGENOM" id="CLU_1558373_0_0_1"/>
<dbReference type="PROSITE" id="PS51837">
    <property type="entry name" value="LITAF"/>
    <property type="match status" value="1"/>
</dbReference>
<dbReference type="AlphaFoldDB" id="Q22W98"/>
<dbReference type="OrthoDB" id="4713066at2759"/>
<dbReference type="EMBL" id="GG662820">
    <property type="protein sequence ID" value="EAR89519.3"/>
    <property type="molecule type" value="Genomic_DNA"/>
</dbReference>
<dbReference type="InterPro" id="IPR006629">
    <property type="entry name" value="LITAF"/>
</dbReference>
<evidence type="ECO:0000259" key="6">
    <source>
        <dbReference type="PROSITE" id="PS51837"/>
    </source>
</evidence>
<sequence>MDNQSFNNIPLATNQNNTDMSIQMVNPQMMHHIPHTQNQMYAPQMMNQQQLPNQYQHQQMMMMQHPQMIQQQFPLIQQQQQQKPIFLYPATPQQPTSRYSQPLYCSNCQRVVPSLVEFQAGKGAWVSGLVIGLLGCWAGCCLIPCCNEDFQDAVHQCTICHQQLGKKQFLFD</sequence>
<dbReference type="SMART" id="SM00714">
    <property type="entry name" value="LITAF"/>
    <property type="match status" value="1"/>
</dbReference>
<dbReference type="GO" id="GO:0008270">
    <property type="term" value="F:zinc ion binding"/>
    <property type="evidence" value="ECO:0007669"/>
    <property type="project" value="TreeGrafter"/>
</dbReference>
<keyword evidence="4" id="KW-0862">Zinc</keyword>
<accession>Q22W98</accession>
<dbReference type="Proteomes" id="UP000009168">
    <property type="component" value="Unassembled WGS sequence"/>
</dbReference>
<proteinExistence type="inferred from homology"/>
<dbReference type="KEGG" id="tet:TTHERM_00158360"/>
<protein>
    <submittedName>
        <fullName evidence="7">LITAF-like zinc ribbon domain protein</fullName>
    </submittedName>
</protein>
<reference evidence="8" key="1">
    <citation type="journal article" date="2006" name="PLoS Biol.">
        <title>Macronuclear genome sequence of the ciliate Tetrahymena thermophila, a model eukaryote.</title>
        <authorList>
            <person name="Eisen J.A."/>
            <person name="Coyne R.S."/>
            <person name="Wu M."/>
            <person name="Wu D."/>
            <person name="Thiagarajan M."/>
            <person name="Wortman J.R."/>
            <person name="Badger J.H."/>
            <person name="Ren Q."/>
            <person name="Amedeo P."/>
            <person name="Jones K.M."/>
            <person name="Tallon L.J."/>
            <person name="Delcher A.L."/>
            <person name="Salzberg S.L."/>
            <person name="Silva J.C."/>
            <person name="Haas B.J."/>
            <person name="Majoros W.H."/>
            <person name="Farzad M."/>
            <person name="Carlton J.M."/>
            <person name="Smith R.K. Jr."/>
            <person name="Garg J."/>
            <person name="Pearlman R.E."/>
            <person name="Karrer K.M."/>
            <person name="Sun L."/>
            <person name="Manning G."/>
            <person name="Elde N.C."/>
            <person name="Turkewitz A.P."/>
            <person name="Asai D.J."/>
            <person name="Wilkes D.E."/>
            <person name="Wang Y."/>
            <person name="Cai H."/>
            <person name="Collins K."/>
            <person name="Stewart B.A."/>
            <person name="Lee S.R."/>
            <person name="Wilamowska K."/>
            <person name="Weinberg Z."/>
            <person name="Ruzzo W.L."/>
            <person name="Wloga D."/>
            <person name="Gaertig J."/>
            <person name="Frankel J."/>
            <person name="Tsao C.-C."/>
            <person name="Gorovsky M.A."/>
            <person name="Keeling P.J."/>
            <person name="Waller R.F."/>
            <person name="Patron N.J."/>
            <person name="Cherry J.M."/>
            <person name="Stover N.A."/>
            <person name="Krieger C.J."/>
            <person name="del Toro C."/>
            <person name="Ryder H.F."/>
            <person name="Williamson S.C."/>
            <person name="Barbeau R.A."/>
            <person name="Hamilton E.P."/>
            <person name="Orias E."/>
        </authorList>
    </citation>
    <scope>NUCLEOTIDE SEQUENCE [LARGE SCALE GENOMIC DNA]</scope>
    <source>
        <strain evidence="8">SB210</strain>
    </source>
</reference>
<dbReference type="OMA" id="RGHFMPE"/>
<keyword evidence="8" id="KW-1185">Reference proteome</keyword>
<dbReference type="PANTHER" id="PTHR23292:SF6">
    <property type="entry name" value="FI16602P1-RELATED"/>
    <property type="match status" value="1"/>
</dbReference>
<keyword evidence="5" id="KW-0472">Membrane</keyword>
<evidence type="ECO:0000256" key="1">
    <source>
        <dbReference type="ARBA" id="ARBA00004170"/>
    </source>
</evidence>